<evidence type="ECO:0000256" key="2">
    <source>
        <dbReference type="ARBA" id="ARBA00023004"/>
    </source>
</evidence>
<protein>
    <submittedName>
        <fullName evidence="5">FAD-binding protein</fullName>
    </submittedName>
</protein>
<keyword evidence="2" id="KW-0408">Iron</keyword>
<dbReference type="AlphaFoldDB" id="A0A377M295"/>
<evidence type="ECO:0000256" key="3">
    <source>
        <dbReference type="ARBA" id="ARBA00023014"/>
    </source>
</evidence>
<dbReference type="PANTHER" id="PTHR32479">
    <property type="entry name" value="GLYCOLATE OXIDASE IRON-SULFUR SUBUNIT"/>
    <property type="match status" value="1"/>
</dbReference>
<proteinExistence type="predicted"/>
<dbReference type="InterPro" id="IPR017896">
    <property type="entry name" value="4Fe4S_Fe-S-bd"/>
</dbReference>
<keyword evidence="3" id="KW-0411">Iron-sulfur</keyword>
<evidence type="ECO:0000259" key="4">
    <source>
        <dbReference type="PROSITE" id="PS51379"/>
    </source>
</evidence>
<dbReference type="Pfam" id="PF13183">
    <property type="entry name" value="Fer4_8"/>
    <property type="match status" value="1"/>
</dbReference>
<evidence type="ECO:0000313" key="5">
    <source>
        <dbReference type="EMBL" id="STQ12442.1"/>
    </source>
</evidence>
<gene>
    <name evidence="5" type="ORF">NCTC10005_05231</name>
</gene>
<dbReference type="Proteomes" id="UP000255106">
    <property type="component" value="Unassembled WGS sequence"/>
</dbReference>
<dbReference type="GO" id="GO:0046872">
    <property type="term" value="F:metal ion binding"/>
    <property type="evidence" value="ECO:0007669"/>
    <property type="project" value="UniProtKB-KW"/>
</dbReference>
<evidence type="ECO:0000256" key="1">
    <source>
        <dbReference type="ARBA" id="ARBA00022723"/>
    </source>
</evidence>
<dbReference type="PANTHER" id="PTHR32479:SF19">
    <property type="entry name" value="ANAEROBIC GLYCEROL-3-PHOSPHATE DEHYDROGENASE SUBUNIT C"/>
    <property type="match status" value="1"/>
</dbReference>
<dbReference type="PROSITE" id="PS51379">
    <property type="entry name" value="4FE4S_FER_2"/>
    <property type="match status" value="1"/>
</dbReference>
<keyword evidence="1" id="KW-0479">Metal-binding</keyword>
<dbReference type="InterPro" id="IPR017900">
    <property type="entry name" value="4Fe4S_Fe_S_CS"/>
</dbReference>
<dbReference type="PROSITE" id="PS00198">
    <property type="entry name" value="4FE4S_FER_1"/>
    <property type="match status" value="1"/>
</dbReference>
<organism evidence="5 6">
    <name type="scientific">Enterobacter cloacae</name>
    <dbReference type="NCBI Taxonomy" id="550"/>
    <lineage>
        <taxon>Bacteria</taxon>
        <taxon>Pseudomonadati</taxon>
        <taxon>Pseudomonadota</taxon>
        <taxon>Gammaproteobacteria</taxon>
        <taxon>Enterobacterales</taxon>
        <taxon>Enterobacteriaceae</taxon>
        <taxon>Enterobacter</taxon>
        <taxon>Enterobacter cloacae complex</taxon>
    </lineage>
</organism>
<dbReference type="GO" id="GO:0051536">
    <property type="term" value="F:iron-sulfur cluster binding"/>
    <property type="evidence" value="ECO:0007669"/>
    <property type="project" value="UniProtKB-KW"/>
</dbReference>
<reference evidence="5 6" key="1">
    <citation type="submission" date="2018-06" db="EMBL/GenBank/DDBJ databases">
        <authorList>
            <consortium name="Pathogen Informatics"/>
            <person name="Doyle S."/>
        </authorList>
    </citation>
    <scope>NUCLEOTIDE SEQUENCE [LARGE SCALE GENOMIC DNA]</scope>
    <source>
        <strain evidence="5 6">NCTC10005</strain>
    </source>
</reference>
<feature type="domain" description="4Fe-4S ferredoxin-type" evidence="4">
    <location>
        <begin position="95"/>
        <end position="128"/>
    </location>
</feature>
<sequence length="393" mass="44692">MRASWRGALECNGNGLCFNFDVKSPMCPSMKITSNRIHSPKGRATLVREWLRLLADRGIDPLKLEQELPEKRASLRSLIERTRNSWHANKGEYDFSHEVKEAMSGCLACKACSTQCPIKIDVPEFRSRFLQLYHTRYLRPMRDHLVATVESYAPLMARAPKTFNFFINQPLVRKLSEKHIGMVDLPLLSVPSLQRQLVGHRSANMTLEQLEALSPEQKAKWCWWCRIRLPAITTRRWWPIFVRLAEKLGYQPVVLPFSPNGKAQHIKGFLNRFAKTAQKTSDFLNRVAGLGMPMVGVDPALVLCYRDEYKQTLGDKRGAFHVMLVHEWLPAALEQTSAMEVSGEPWYLFGHCTEVTALRAHLRNGPLFLPALARSLRASASVAAAWQALTGMK</sequence>
<dbReference type="EMBL" id="UGJB01000004">
    <property type="protein sequence ID" value="STQ12442.1"/>
    <property type="molecule type" value="Genomic_DNA"/>
</dbReference>
<accession>A0A377M295</accession>
<name>A0A377M295_ENTCL</name>
<dbReference type="SUPFAM" id="SSF46548">
    <property type="entry name" value="alpha-helical ferredoxin"/>
    <property type="match status" value="1"/>
</dbReference>
<evidence type="ECO:0000313" key="6">
    <source>
        <dbReference type="Proteomes" id="UP000255106"/>
    </source>
</evidence>